<comment type="subcellular location">
    <subcellularLocation>
        <location evidence="1">Cell membrane</location>
        <topology evidence="1">Multi-pass membrane protein</topology>
    </subcellularLocation>
</comment>
<evidence type="ECO:0000313" key="11">
    <source>
        <dbReference type="EMBL" id="TCO72175.1"/>
    </source>
</evidence>
<evidence type="ECO:0000256" key="2">
    <source>
        <dbReference type="ARBA" id="ARBA00008417"/>
    </source>
</evidence>
<dbReference type="PANTHER" id="PTHR43823">
    <property type="entry name" value="SPORULATION PROTEIN YKVU"/>
    <property type="match status" value="1"/>
</dbReference>
<feature type="transmembrane region" description="Helical" evidence="10">
    <location>
        <begin position="240"/>
        <end position="260"/>
    </location>
</feature>
<feature type="transmembrane region" description="Helical" evidence="10">
    <location>
        <begin position="272"/>
        <end position="294"/>
    </location>
</feature>
<evidence type="ECO:0000313" key="12">
    <source>
        <dbReference type="Proteomes" id="UP000294919"/>
    </source>
</evidence>
<feature type="transmembrane region" description="Helical" evidence="10">
    <location>
        <begin position="415"/>
        <end position="438"/>
    </location>
</feature>
<name>A0A4R2KZM8_9FIRM</name>
<gene>
    <name evidence="11" type="ORF">EV214_11939</name>
</gene>
<feature type="transmembrane region" description="Helical" evidence="10">
    <location>
        <begin position="134"/>
        <end position="155"/>
    </location>
</feature>
<keyword evidence="6 10" id="KW-0812">Transmembrane</keyword>
<evidence type="ECO:0000256" key="6">
    <source>
        <dbReference type="ARBA" id="ARBA00022692"/>
    </source>
</evidence>
<dbReference type="GO" id="GO:0005886">
    <property type="term" value="C:plasma membrane"/>
    <property type="evidence" value="ECO:0007669"/>
    <property type="project" value="UniProtKB-SubCell"/>
</dbReference>
<dbReference type="InterPro" id="IPR051327">
    <property type="entry name" value="MATE_MepA_subfamily"/>
</dbReference>
<dbReference type="Proteomes" id="UP000294919">
    <property type="component" value="Unassembled WGS sequence"/>
</dbReference>
<feature type="transmembrane region" description="Helical" evidence="10">
    <location>
        <begin position="59"/>
        <end position="80"/>
    </location>
</feature>
<feature type="transmembrane region" description="Helical" evidence="10">
    <location>
        <begin position="18"/>
        <end position="39"/>
    </location>
</feature>
<dbReference type="AlphaFoldDB" id="A0A4R2KZM8"/>
<feature type="transmembrane region" description="Helical" evidence="10">
    <location>
        <begin position="92"/>
        <end position="114"/>
    </location>
</feature>
<evidence type="ECO:0000256" key="8">
    <source>
        <dbReference type="ARBA" id="ARBA00023136"/>
    </source>
</evidence>
<feature type="transmembrane region" description="Helical" evidence="10">
    <location>
        <begin position="388"/>
        <end position="409"/>
    </location>
</feature>
<dbReference type="InterPro" id="IPR002528">
    <property type="entry name" value="MATE_fam"/>
</dbReference>
<comment type="similarity">
    <text evidence="2">Belongs to the multi antimicrobial extrusion (MATE) (TC 2.A.66.1) family. MepA subfamily.</text>
</comment>
<evidence type="ECO:0000256" key="4">
    <source>
        <dbReference type="ARBA" id="ARBA00022448"/>
    </source>
</evidence>
<dbReference type="PIRSF" id="PIRSF006603">
    <property type="entry name" value="DinF"/>
    <property type="match status" value="1"/>
</dbReference>
<evidence type="ECO:0000256" key="1">
    <source>
        <dbReference type="ARBA" id="ARBA00004651"/>
    </source>
</evidence>
<keyword evidence="4" id="KW-0813">Transport</keyword>
<keyword evidence="5" id="KW-1003">Cell membrane</keyword>
<evidence type="ECO:0000256" key="5">
    <source>
        <dbReference type="ARBA" id="ARBA00022475"/>
    </source>
</evidence>
<reference evidence="11 12" key="1">
    <citation type="submission" date="2019-03" db="EMBL/GenBank/DDBJ databases">
        <title>Genomic Encyclopedia of Type Strains, Phase IV (KMG-IV): sequencing the most valuable type-strain genomes for metagenomic binning, comparative biology and taxonomic classification.</title>
        <authorList>
            <person name="Goeker M."/>
        </authorList>
    </citation>
    <scope>NUCLEOTIDE SEQUENCE [LARGE SCALE GENOMIC DNA]</scope>
    <source>
        <strain evidence="11 12">DSM 102940</strain>
    </source>
</reference>
<accession>A0A4R2KZM8</accession>
<comment type="caution">
    <text evidence="11">The sequence shown here is derived from an EMBL/GenBank/DDBJ whole genome shotgun (WGS) entry which is preliminary data.</text>
</comment>
<dbReference type="RefSeq" id="WP_132246336.1">
    <property type="nucleotide sequence ID" value="NZ_SLWV01000019.1"/>
</dbReference>
<dbReference type="CDD" id="cd13143">
    <property type="entry name" value="MATE_MepA_like"/>
    <property type="match status" value="1"/>
</dbReference>
<dbReference type="OrthoDB" id="9811110at2"/>
<keyword evidence="8 10" id="KW-0472">Membrane</keyword>
<dbReference type="Pfam" id="PF01554">
    <property type="entry name" value="MatE"/>
    <property type="match status" value="2"/>
</dbReference>
<dbReference type="PANTHER" id="PTHR43823:SF3">
    <property type="entry name" value="MULTIDRUG EXPORT PROTEIN MEPA"/>
    <property type="match status" value="1"/>
</dbReference>
<feature type="transmembrane region" description="Helical" evidence="10">
    <location>
        <begin position="194"/>
        <end position="217"/>
    </location>
</feature>
<evidence type="ECO:0000256" key="3">
    <source>
        <dbReference type="ARBA" id="ARBA00022106"/>
    </source>
</evidence>
<sequence>MNKEERITMLREAPIPQLLLKMGLPTMIGMLVTGFYNLIDAYFVGGLGTSQMGAISIAFPLGQAIVGIAVMFGGGAAAYISRLLGERKNEDASHVASTALYSSLIIGTVVIILLECFLDKVLWGLGATETIFLYAKQYAIIYVASSIFNIFNVTMNNIASSEGAVKVSMTAMLLGAGLNVIFAPTFIFGLHMGIIGAGMATAVAQIVTSIMYLFYILKKKSIFSFSLKEIRLEGTIFKEIFKVGIGILVFQLSTSVAISLTNMAAQPYGDSVIAAMGIVIRVISMGIYAVFGFVKGFQPVAGYNYGAGQYDRLQSATKIAVKWTTIFCVLMTLLMILFPQPVVSLFTTNDASVIKIGSFALRINIITFIFYGIEAIYCMLFMALGKPLGGWVLCAGRQAVFFIPIILMLPKFMGLNGVIAAQPIADIITIIIMGILAIKLNGEIKNSANIHVGEAKLETTEINQYK</sequence>
<feature type="transmembrane region" description="Helical" evidence="10">
    <location>
        <begin position="167"/>
        <end position="188"/>
    </location>
</feature>
<proteinExistence type="inferred from homology"/>
<keyword evidence="7 10" id="KW-1133">Transmembrane helix</keyword>
<dbReference type="GO" id="GO:0046677">
    <property type="term" value="P:response to antibiotic"/>
    <property type="evidence" value="ECO:0007669"/>
    <property type="project" value="UniProtKB-KW"/>
</dbReference>
<dbReference type="GO" id="GO:0042910">
    <property type="term" value="F:xenobiotic transmembrane transporter activity"/>
    <property type="evidence" value="ECO:0007669"/>
    <property type="project" value="InterPro"/>
</dbReference>
<keyword evidence="12" id="KW-1185">Reference proteome</keyword>
<dbReference type="InterPro" id="IPR048279">
    <property type="entry name" value="MdtK-like"/>
</dbReference>
<dbReference type="NCBIfam" id="TIGR00797">
    <property type="entry name" value="matE"/>
    <property type="match status" value="1"/>
</dbReference>
<evidence type="ECO:0000256" key="7">
    <source>
        <dbReference type="ARBA" id="ARBA00022989"/>
    </source>
</evidence>
<feature type="transmembrane region" description="Helical" evidence="10">
    <location>
        <begin position="359"/>
        <end position="381"/>
    </location>
</feature>
<dbReference type="InterPro" id="IPR045070">
    <property type="entry name" value="MATE_MepA-like"/>
</dbReference>
<evidence type="ECO:0000256" key="10">
    <source>
        <dbReference type="SAM" id="Phobius"/>
    </source>
</evidence>
<keyword evidence="9" id="KW-0046">Antibiotic resistance</keyword>
<feature type="transmembrane region" description="Helical" evidence="10">
    <location>
        <begin position="319"/>
        <end position="339"/>
    </location>
</feature>
<protein>
    <recommendedName>
        <fullName evidence="3">Multidrug export protein MepA</fullName>
    </recommendedName>
</protein>
<evidence type="ECO:0000256" key="9">
    <source>
        <dbReference type="ARBA" id="ARBA00023251"/>
    </source>
</evidence>
<organism evidence="11 12">
    <name type="scientific">Marinisporobacter balticus</name>
    <dbReference type="NCBI Taxonomy" id="2018667"/>
    <lineage>
        <taxon>Bacteria</taxon>
        <taxon>Bacillati</taxon>
        <taxon>Bacillota</taxon>
        <taxon>Clostridia</taxon>
        <taxon>Peptostreptococcales</taxon>
        <taxon>Thermotaleaceae</taxon>
        <taxon>Marinisporobacter</taxon>
    </lineage>
</organism>
<dbReference type="EMBL" id="SLWV01000019">
    <property type="protein sequence ID" value="TCO72175.1"/>
    <property type="molecule type" value="Genomic_DNA"/>
</dbReference>
<dbReference type="GO" id="GO:0015297">
    <property type="term" value="F:antiporter activity"/>
    <property type="evidence" value="ECO:0007669"/>
    <property type="project" value="InterPro"/>
</dbReference>